<evidence type="ECO:0000313" key="2">
    <source>
        <dbReference type="EMBL" id="AML50796.1"/>
    </source>
</evidence>
<dbReference type="AlphaFoldDB" id="A0A126UYS8"/>
<protein>
    <recommendedName>
        <fullName evidence="1">Hedgehog/Intein (Hint) domain-containing protein</fullName>
    </recommendedName>
</protein>
<dbReference type="InterPro" id="IPR028992">
    <property type="entry name" value="Hedgehog/Intein_dom"/>
</dbReference>
<feature type="domain" description="Hedgehog/Intein (Hint)" evidence="1">
    <location>
        <begin position="158"/>
        <end position="304"/>
    </location>
</feature>
<dbReference type="SUPFAM" id="SSF51294">
    <property type="entry name" value="Hedgehog/intein (Hint) domain"/>
    <property type="match status" value="1"/>
</dbReference>
<dbReference type="EMBL" id="CP014327">
    <property type="protein sequence ID" value="AML50796.1"/>
    <property type="molecule type" value="Genomic_DNA"/>
</dbReference>
<accession>A0A126UYS8</accession>
<proteinExistence type="predicted"/>
<dbReference type="STRING" id="1579316.RC74_05425"/>
<reference evidence="2 3" key="1">
    <citation type="submission" date="2016-02" db="EMBL/GenBank/DDBJ databases">
        <title>Complete genome sequence of Halocynthiibacter arcticus PAMC 20958t from arctic marine sediment.</title>
        <authorList>
            <person name="Lee Y.M."/>
            <person name="Baek K."/>
            <person name="Lee H.K."/>
            <person name="Shin S.C."/>
        </authorList>
    </citation>
    <scope>NUCLEOTIDE SEQUENCE [LARGE SCALE GENOMIC DNA]</scope>
    <source>
        <strain evidence="2">PAMC 20958</strain>
    </source>
</reference>
<dbReference type="InterPro" id="IPR036844">
    <property type="entry name" value="Hint_dom_sf"/>
</dbReference>
<dbReference type="Gene3D" id="2.170.16.10">
    <property type="entry name" value="Hedgehog/Intein (Hint) domain"/>
    <property type="match status" value="1"/>
</dbReference>
<evidence type="ECO:0000259" key="1">
    <source>
        <dbReference type="Pfam" id="PF13403"/>
    </source>
</evidence>
<gene>
    <name evidence="2" type="ORF">RC74_05425</name>
</gene>
<dbReference type="RefSeq" id="WP_052274960.1">
    <property type="nucleotide sequence ID" value="NZ_CP014327.1"/>
</dbReference>
<keyword evidence="3" id="KW-1185">Reference proteome</keyword>
<dbReference type="OrthoDB" id="6305173at2"/>
<sequence>MPILYTLEDDQISVTGGKSLSGISQGDGSHLIGETITLNSNLWQTVEINDANETFDDNDTSQTLSEDITYGGQDYDAGAIIEAEFQINVQDPDGNTYTIMAVNIREPGGANSFGTVEGLAFIGPVGGFPPVGVPLTVVSASEGPSTGTTNYDTYASPPCFTPETLIETASGPRAIETLSPGDLVETLDHGLKPLRWKGEVQFSRDELALYPVFEPVLIQKGALGNGVPKRDLLVSPQHRVLISDWRAELFYGEDEVLVAAKHLVNGTTISRHLPTDGVTYIHLLFDHHEVIFSEGLSSESFLPGAEVCEGMAAEVQNELYALFPELEEDWSAFSAAKPSLKAYQAAPLLA</sequence>
<dbReference type="Pfam" id="PF13403">
    <property type="entry name" value="Hint_2"/>
    <property type="match status" value="1"/>
</dbReference>
<name>A0A126UYS8_9RHOB</name>
<evidence type="ECO:0000313" key="3">
    <source>
        <dbReference type="Proteomes" id="UP000070371"/>
    </source>
</evidence>
<organism evidence="2 3">
    <name type="scientific">Falsihalocynthiibacter arcticus</name>
    <dbReference type="NCBI Taxonomy" id="1579316"/>
    <lineage>
        <taxon>Bacteria</taxon>
        <taxon>Pseudomonadati</taxon>
        <taxon>Pseudomonadota</taxon>
        <taxon>Alphaproteobacteria</taxon>
        <taxon>Rhodobacterales</taxon>
        <taxon>Roseobacteraceae</taxon>
        <taxon>Falsihalocynthiibacter</taxon>
    </lineage>
</organism>
<dbReference type="KEGG" id="hat:RC74_05425"/>
<dbReference type="Proteomes" id="UP000070371">
    <property type="component" value="Chromosome"/>
</dbReference>